<dbReference type="EMBL" id="JAAXPJ010000017">
    <property type="protein sequence ID" value="NKZ15270.1"/>
    <property type="molecule type" value="Genomic_DNA"/>
</dbReference>
<dbReference type="InterPro" id="IPR014867">
    <property type="entry name" value="Spore_coat_CotH_CotH2/3/7"/>
</dbReference>
<proteinExistence type="predicted"/>
<dbReference type="CDD" id="cd00161">
    <property type="entry name" value="beta-trefoil_Ricin-like"/>
    <property type="match status" value="1"/>
</dbReference>
<dbReference type="SUPFAM" id="SSF50370">
    <property type="entry name" value="Ricin B-like lectins"/>
    <property type="match status" value="1"/>
</dbReference>
<dbReference type="PANTHER" id="PTHR40050">
    <property type="entry name" value="INNER SPORE COAT PROTEIN H"/>
    <property type="match status" value="1"/>
</dbReference>
<dbReference type="AlphaFoldDB" id="A0A7X6MUX1"/>
<protein>
    <submittedName>
        <fullName evidence="1">Spore coat protein CotH</fullName>
    </submittedName>
</protein>
<dbReference type="RefSeq" id="WP_044519992.1">
    <property type="nucleotide sequence ID" value="NZ_HG322952.1"/>
</dbReference>
<sequence>MSAQQQKKLDALYALDNVLTVRIAMAQADWDAVRTEQPDGGICNFDWEGGSRYTWRKAASVEISGTAFPARAEFSDVGVKKKSFCGSINSEKPCIHLDFGKFSDTSEERAEDLLGSRYLTLNNSIQDPSYVRQPLGYHLLGMAGLPHSRCNLVRVFVNGTPIGQGFPGVNAPGVYVNAEPIMKRYIERNFGNMKGNLYEIEHRDDFVADRLRLIATEDLSAFGNKADLKFAIGHIADHGIAGAAEVFDIEQFIRLYAMEFFLKHWDGYSNNTNNTYVYNDVTAVEAPGLGNIKFKLIPWGIDQTLRTDHRFKLGGAAVLAQLVRDDVARREQLFDQIRTYRDTIFSRQSQQTVLKPLLDRLESLVADLGVPDAAGQVATVRQQLRLAESAAYALTGIPDNATVYLLNEEAGAALHASNSETIPPGAAVGENFEVYHWPLKDDNDPADLWRITDAGGGRKSLTSQASGRVLHASDSLTTDQGHKYLYTCTPANGDHAEEFAIVPSASAPADFAYSGYLRLVSARTNLHATYGMDLTPGGRARVHQEPLGSRICFY</sequence>
<accession>A0A7X6MUX1</accession>
<keyword evidence="1" id="KW-0946">Virion</keyword>
<evidence type="ECO:0000313" key="1">
    <source>
        <dbReference type="EMBL" id="NKZ15270.1"/>
    </source>
</evidence>
<reference evidence="1 2" key="1">
    <citation type="submission" date="2020-04" db="EMBL/GenBank/DDBJ databases">
        <title>MicrobeNet Type strains.</title>
        <authorList>
            <person name="Nicholson A.C."/>
        </authorList>
    </citation>
    <scope>NUCLEOTIDE SEQUENCE [LARGE SCALE GENOMIC DNA]</scope>
    <source>
        <strain evidence="1 2">ATCC 700731</strain>
    </source>
</reference>
<dbReference type="PANTHER" id="PTHR40050:SF1">
    <property type="entry name" value="INNER SPORE COAT PROTEIN H"/>
    <property type="match status" value="1"/>
</dbReference>
<keyword evidence="1" id="KW-0167">Capsid protein</keyword>
<comment type="caution">
    <text evidence="1">The sequence shown here is derived from an EMBL/GenBank/DDBJ whole genome shotgun (WGS) entry which is preliminary data.</text>
</comment>
<dbReference type="Pfam" id="PF08757">
    <property type="entry name" value="CotH"/>
    <property type="match status" value="1"/>
</dbReference>
<organism evidence="1 2">
    <name type="scientific">Mycolicibacterium septicum DSM 44393</name>
    <dbReference type="NCBI Taxonomy" id="1341646"/>
    <lineage>
        <taxon>Bacteria</taxon>
        <taxon>Bacillati</taxon>
        <taxon>Actinomycetota</taxon>
        <taxon>Actinomycetes</taxon>
        <taxon>Mycobacteriales</taxon>
        <taxon>Mycobacteriaceae</taxon>
        <taxon>Mycolicibacterium</taxon>
    </lineage>
</organism>
<evidence type="ECO:0000313" key="2">
    <source>
        <dbReference type="Proteomes" id="UP000518188"/>
    </source>
</evidence>
<gene>
    <name evidence="1" type="ORF">HGA11_30295</name>
</gene>
<dbReference type="Proteomes" id="UP000518188">
    <property type="component" value="Unassembled WGS sequence"/>
</dbReference>
<dbReference type="Gene3D" id="2.80.10.50">
    <property type="match status" value="1"/>
</dbReference>
<dbReference type="InterPro" id="IPR035992">
    <property type="entry name" value="Ricin_B-like_lectins"/>
</dbReference>
<name>A0A7X6MUX1_9MYCO</name>